<evidence type="ECO:0000256" key="2">
    <source>
        <dbReference type="RuleBase" id="RU369002"/>
    </source>
</evidence>
<dbReference type="InterPro" id="IPR018222">
    <property type="entry name" value="Nuclear_transport_factor_2_euk"/>
</dbReference>
<keyword evidence="2" id="KW-0539">Nucleus</keyword>
<dbReference type="FunFam" id="3.10.450.50:FF:000005">
    <property type="entry name" value="Nuclear transport factor 2"/>
    <property type="match status" value="1"/>
</dbReference>
<dbReference type="PROSITE" id="PS50177">
    <property type="entry name" value="NTF2_DOMAIN"/>
    <property type="match status" value="1"/>
</dbReference>
<organism evidence="4 5">
    <name type="scientific">Anaeramoeba ignava</name>
    <name type="common">Anaerobic marine amoeba</name>
    <dbReference type="NCBI Taxonomy" id="1746090"/>
    <lineage>
        <taxon>Eukaryota</taxon>
        <taxon>Metamonada</taxon>
        <taxon>Anaeramoebidae</taxon>
        <taxon>Anaeramoeba</taxon>
    </lineage>
</organism>
<dbReference type="CDD" id="cd00780">
    <property type="entry name" value="NTF2"/>
    <property type="match status" value="1"/>
</dbReference>
<comment type="subcellular location">
    <subcellularLocation>
        <location evidence="2">Cytoplasm</location>
    </subcellularLocation>
    <subcellularLocation>
        <location evidence="2">Nucleus</location>
    </subcellularLocation>
</comment>
<evidence type="ECO:0000313" key="5">
    <source>
        <dbReference type="Proteomes" id="UP001149090"/>
    </source>
</evidence>
<reference evidence="4" key="1">
    <citation type="submission" date="2022-10" db="EMBL/GenBank/DDBJ databases">
        <title>Novel sulphate-reducing endosymbionts in the free-living metamonad Anaeramoeba.</title>
        <authorList>
            <person name="Jerlstrom-Hultqvist J."/>
            <person name="Cepicka I."/>
            <person name="Gallot-Lavallee L."/>
            <person name="Salas-Leiva D."/>
            <person name="Curtis B.A."/>
            <person name="Zahonova K."/>
            <person name="Pipaliya S."/>
            <person name="Dacks J."/>
            <person name="Roger A.J."/>
        </authorList>
    </citation>
    <scope>NUCLEOTIDE SEQUENCE</scope>
    <source>
        <strain evidence="4">BMAN</strain>
    </source>
</reference>
<dbReference type="Pfam" id="PF02136">
    <property type="entry name" value="NTF2"/>
    <property type="match status" value="1"/>
</dbReference>
<dbReference type="PANTHER" id="PTHR12612">
    <property type="entry name" value="NUCLEAR TRANSPORT FACTOR 2"/>
    <property type="match status" value="1"/>
</dbReference>
<keyword evidence="5" id="KW-1185">Reference proteome</keyword>
<evidence type="ECO:0000259" key="3">
    <source>
        <dbReference type="PROSITE" id="PS50177"/>
    </source>
</evidence>
<name>A0A9Q0R708_ANAIG</name>
<evidence type="ECO:0000256" key="1">
    <source>
        <dbReference type="ARBA" id="ARBA00022490"/>
    </source>
</evidence>
<keyword evidence="2" id="KW-0653">Protein transport</keyword>
<keyword evidence="2" id="KW-0813">Transport</keyword>
<dbReference type="GO" id="GO:0005737">
    <property type="term" value="C:cytoplasm"/>
    <property type="evidence" value="ECO:0007669"/>
    <property type="project" value="UniProtKB-SubCell"/>
</dbReference>
<sequence length="124" mass="14080">MGESFDTVAQQFVDNYYPAYDQDATQIGYFYRDNSMLTYEGRQAKGTDSILQEFASRKFKRLEHKVTSYAAQPSIQDGSVLILVSGQIAFDEGNTPPLFFSETFLLAQDGGYYIFNQIFSLNYG</sequence>
<proteinExistence type="predicted"/>
<dbReference type="GO" id="GO:0006606">
    <property type="term" value="P:protein import into nucleus"/>
    <property type="evidence" value="ECO:0007669"/>
    <property type="project" value="UniProtKB-ARBA"/>
</dbReference>
<dbReference type="OrthoDB" id="6507044at2759"/>
<accession>A0A9Q0R708</accession>
<dbReference type="Gene3D" id="3.10.450.50">
    <property type="match status" value="1"/>
</dbReference>
<dbReference type="EMBL" id="JAPDFW010000112">
    <property type="protein sequence ID" value="KAJ5068833.1"/>
    <property type="molecule type" value="Genomic_DNA"/>
</dbReference>
<dbReference type="Proteomes" id="UP001149090">
    <property type="component" value="Unassembled WGS sequence"/>
</dbReference>
<gene>
    <name evidence="4" type="ORF">M0811_12139</name>
</gene>
<comment type="caution">
    <text evidence="4">The sequence shown here is derived from an EMBL/GenBank/DDBJ whole genome shotgun (WGS) entry which is preliminary data.</text>
</comment>
<dbReference type="InterPro" id="IPR002075">
    <property type="entry name" value="NTF2_dom"/>
</dbReference>
<dbReference type="InterPro" id="IPR045875">
    <property type="entry name" value="NTF2"/>
</dbReference>
<dbReference type="GO" id="GO:0051028">
    <property type="term" value="P:mRNA transport"/>
    <property type="evidence" value="ECO:0007669"/>
    <property type="project" value="UniProtKB-UniRule"/>
</dbReference>
<dbReference type="InterPro" id="IPR032710">
    <property type="entry name" value="NTF2-like_dom_sf"/>
</dbReference>
<dbReference type="GO" id="GO:0005635">
    <property type="term" value="C:nuclear envelope"/>
    <property type="evidence" value="ECO:0007669"/>
    <property type="project" value="UniProtKB-ARBA"/>
</dbReference>
<keyword evidence="1 2" id="KW-0963">Cytoplasm</keyword>
<dbReference type="SUPFAM" id="SSF54427">
    <property type="entry name" value="NTF2-like"/>
    <property type="match status" value="1"/>
</dbReference>
<dbReference type="OMA" id="QFVEYYY"/>
<feature type="domain" description="NTF2" evidence="3">
    <location>
        <begin position="8"/>
        <end position="121"/>
    </location>
</feature>
<dbReference type="AlphaFoldDB" id="A0A9Q0R708"/>
<comment type="function">
    <text evidence="2">Has a role in nuclear-cytoplasmic transport of proteins and mRNAs.</text>
</comment>
<evidence type="ECO:0000313" key="4">
    <source>
        <dbReference type="EMBL" id="KAJ5068833.1"/>
    </source>
</evidence>
<protein>
    <recommendedName>
        <fullName evidence="2">Nuclear transport factor 2</fullName>
        <shortName evidence="2">NTF-2</shortName>
    </recommendedName>
</protein>